<dbReference type="EMBL" id="CP000153">
    <property type="protein sequence ID" value="ABB44029.1"/>
    <property type="molecule type" value="Genomic_DNA"/>
</dbReference>
<dbReference type="OrthoDB" id="9799273at2"/>
<keyword evidence="5" id="KW-0808">Transferase</keyword>
<dbReference type="PANTHER" id="PTHR45569:SF1">
    <property type="entry name" value="SENSOR PROTEIN KDPD"/>
    <property type="match status" value="1"/>
</dbReference>
<organism evidence="5 6">
    <name type="scientific">Sulfurimonas denitrificans (strain ATCC 33889 / DSM 1251)</name>
    <name type="common">Thiomicrospira denitrificans (strain ATCC 33889 / DSM 1251)</name>
    <dbReference type="NCBI Taxonomy" id="326298"/>
    <lineage>
        <taxon>Bacteria</taxon>
        <taxon>Pseudomonadati</taxon>
        <taxon>Campylobacterota</taxon>
        <taxon>Epsilonproteobacteria</taxon>
        <taxon>Campylobacterales</taxon>
        <taxon>Sulfurimonadaceae</taxon>
        <taxon>Sulfurimonas</taxon>
    </lineage>
</organism>
<dbReference type="STRING" id="326298.Suden_0750"/>
<dbReference type="InterPro" id="IPR004358">
    <property type="entry name" value="Sig_transdc_His_kin-like_C"/>
</dbReference>
<evidence type="ECO:0000259" key="4">
    <source>
        <dbReference type="PROSITE" id="PS50109"/>
    </source>
</evidence>
<protein>
    <recommendedName>
        <fullName evidence="2">histidine kinase</fullName>
        <ecNumber evidence="2">2.7.13.3</ecNumber>
    </recommendedName>
</protein>
<dbReference type="InterPro" id="IPR011623">
    <property type="entry name" value="7TMR_DISM_rcpt_extracell_dom1"/>
</dbReference>
<evidence type="ECO:0000313" key="6">
    <source>
        <dbReference type="Proteomes" id="UP000002714"/>
    </source>
</evidence>
<feature type="transmembrane region" description="Helical" evidence="3">
    <location>
        <begin position="176"/>
        <end position="196"/>
    </location>
</feature>
<dbReference type="Gene3D" id="2.60.40.2380">
    <property type="match status" value="1"/>
</dbReference>
<feature type="transmembrane region" description="Helical" evidence="3">
    <location>
        <begin position="327"/>
        <end position="352"/>
    </location>
</feature>
<dbReference type="Proteomes" id="UP000002714">
    <property type="component" value="Chromosome"/>
</dbReference>
<evidence type="ECO:0000313" key="5">
    <source>
        <dbReference type="EMBL" id="ABB44029.1"/>
    </source>
</evidence>
<dbReference type="RefSeq" id="WP_011372382.1">
    <property type="nucleotide sequence ID" value="NC_007575.1"/>
</dbReference>
<dbReference type="InterPro" id="IPR003594">
    <property type="entry name" value="HATPase_dom"/>
</dbReference>
<dbReference type="PANTHER" id="PTHR45569">
    <property type="entry name" value="SENSOR PROTEIN KDPD"/>
    <property type="match status" value="1"/>
</dbReference>
<sequence length="616" mass="71729">MKSLLFLILFGSLIHANVFYIGDEKIDKASLFEVSTTYIDENSSKNIEDIKKCEFQELKQNNFKAKKHRIWINFSLHNTSESEKEIYLENSKPGIDVVDVYMYKDDVLLKIIELGDLRDKKDRELQTRKSAFILKLEPQSKYDFFVMHESYGSISTIWSIQIRQYFEEMRSIENGVWGLVSGVIITLCLYNLMLFFATRELAFLSYVGMSLSLLVYQLNINGVLYQFLGNVNLQYLNNLSWFIGFLSLVFSILFPLQFFKPSKKTFIFKYLVFMLFVYMSITLLYAFAFEYPELRYYTKYTDIAAFMLIPSLIGTSIWALKKKLSGAIFYLFGQVVYLSALLYVFMITIGYFKMFESIWLLLPIGITFDALFLLLALFAKLQEINKEKKENEELIISQARFTAMGQTIANMTHQWKTPISQLGSQIFLLEATHEIDKTNFATIWAQTLPKMKESIVYLKDTINDIYNFYSSPLQKEKFSFKDEIESLLRILHDEITSNKISLIKDIDDLNYYSYRSSFLNVLMIILENSIYQLTHFKDKDRVIKISLKKLEHKIKIDIEDNGGGLKQSDLKKLFDSYFSSKKGAGSGVGLVLAKKLLDERLKGTIEAKKHSCRHSF</sequence>
<dbReference type="InterPro" id="IPR011622">
    <property type="entry name" value="7TMR_DISM_rcpt_extracell_dom2"/>
</dbReference>
<dbReference type="InterPro" id="IPR036890">
    <property type="entry name" value="HATPase_C_sf"/>
</dbReference>
<feature type="transmembrane region" description="Helical" evidence="3">
    <location>
        <begin position="300"/>
        <end position="320"/>
    </location>
</feature>
<proteinExistence type="predicted"/>
<keyword evidence="3" id="KW-0812">Transmembrane</keyword>
<evidence type="ECO:0000256" key="1">
    <source>
        <dbReference type="ARBA" id="ARBA00000085"/>
    </source>
</evidence>
<dbReference type="SUPFAM" id="SSF55874">
    <property type="entry name" value="ATPase domain of HSP90 chaperone/DNA topoisomerase II/histidine kinase"/>
    <property type="match status" value="1"/>
</dbReference>
<feature type="transmembrane region" description="Helical" evidence="3">
    <location>
        <begin position="203"/>
        <end position="227"/>
    </location>
</feature>
<evidence type="ECO:0000256" key="2">
    <source>
        <dbReference type="ARBA" id="ARBA00012438"/>
    </source>
</evidence>
<accession>Q30SK2</accession>
<feature type="transmembrane region" description="Helical" evidence="3">
    <location>
        <begin position="266"/>
        <end position="288"/>
    </location>
</feature>
<dbReference type="InterPro" id="IPR005467">
    <property type="entry name" value="His_kinase_dom"/>
</dbReference>
<dbReference type="GO" id="GO:0005886">
    <property type="term" value="C:plasma membrane"/>
    <property type="evidence" value="ECO:0007669"/>
    <property type="project" value="TreeGrafter"/>
</dbReference>
<dbReference type="KEGG" id="tdn:Suden_0750"/>
<dbReference type="Gene3D" id="3.30.565.10">
    <property type="entry name" value="Histidine kinase-like ATPase, C-terminal domain"/>
    <property type="match status" value="1"/>
</dbReference>
<dbReference type="InterPro" id="IPR052023">
    <property type="entry name" value="Histidine_kinase_KdpD"/>
</dbReference>
<gene>
    <name evidence="5" type="ordered locus">Suden_0750</name>
</gene>
<keyword evidence="3" id="KW-1133">Transmembrane helix</keyword>
<dbReference type="Pfam" id="PF07696">
    <property type="entry name" value="7TMR-DISMED2"/>
    <property type="match status" value="1"/>
</dbReference>
<feature type="transmembrane region" description="Helical" evidence="3">
    <location>
        <begin position="239"/>
        <end position="259"/>
    </location>
</feature>
<reference evidence="5 6" key="1">
    <citation type="journal article" date="2008" name="Appl. Environ. Microbiol.">
        <title>Genome of the epsilonproteobacterial chemolithoautotroph Sulfurimonas denitrificans.</title>
        <authorList>
            <person name="Sievert S.M."/>
            <person name="Scott K.M."/>
            <person name="Klotz M.G."/>
            <person name="Chain P.S.G."/>
            <person name="Hauser L.J."/>
            <person name="Hemp J."/>
            <person name="Huegler M."/>
            <person name="Land M."/>
            <person name="Lapidus A."/>
            <person name="Larimer F.W."/>
            <person name="Lucas S."/>
            <person name="Malfatti S.A."/>
            <person name="Meyer F."/>
            <person name="Paulsen I.T."/>
            <person name="Ren Q."/>
            <person name="Simon J."/>
            <person name="Bailey K."/>
            <person name="Diaz E."/>
            <person name="Fitzpatrick K.A."/>
            <person name="Glover B."/>
            <person name="Gwatney N."/>
            <person name="Korajkic A."/>
            <person name="Long A."/>
            <person name="Mobberley J.M."/>
            <person name="Pantry S.N."/>
            <person name="Pazder G."/>
            <person name="Peterson S."/>
            <person name="Quintanilla J.D."/>
            <person name="Sprinkle R."/>
            <person name="Stephens J."/>
            <person name="Thomas P."/>
            <person name="Vaughn R."/>
            <person name="Weber M.J."/>
            <person name="Wooten L.L."/>
        </authorList>
    </citation>
    <scope>NUCLEOTIDE SEQUENCE [LARGE SCALE GENOMIC DNA]</scope>
    <source>
        <strain evidence="6">ATCC 33889 / DSM 1251</strain>
    </source>
</reference>
<dbReference type="PRINTS" id="PR00344">
    <property type="entry name" value="BCTRLSENSOR"/>
</dbReference>
<dbReference type="GO" id="GO:0000155">
    <property type="term" value="F:phosphorelay sensor kinase activity"/>
    <property type="evidence" value="ECO:0007669"/>
    <property type="project" value="InterPro"/>
</dbReference>
<keyword evidence="5" id="KW-0418">Kinase</keyword>
<dbReference type="EC" id="2.7.13.3" evidence="2"/>
<keyword evidence="6" id="KW-1185">Reference proteome</keyword>
<dbReference type="Gene3D" id="1.10.287.130">
    <property type="match status" value="1"/>
</dbReference>
<evidence type="ECO:0000256" key="3">
    <source>
        <dbReference type="SAM" id="Phobius"/>
    </source>
</evidence>
<dbReference type="Pfam" id="PF02518">
    <property type="entry name" value="HATPase_c"/>
    <property type="match status" value="1"/>
</dbReference>
<dbReference type="PROSITE" id="PS50109">
    <property type="entry name" value="HIS_KIN"/>
    <property type="match status" value="1"/>
</dbReference>
<dbReference type="HOGENOM" id="CLU_027703_0_0_7"/>
<keyword evidence="3" id="KW-0472">Membrane</keyword>
<feature type="transmembrane region" description="Helical" evidence="3">
    <location>
        <begin position="358"/>
        <end position="379"/>
    </location>
</feature>
<dbReference type="InterPro" id="IPR036097">
    <property type="entry name" value="HisK_dim/P_sf"/>
</dbReference>
<dbReference type="AlphaFoldDB" id="Q30SK2"/>
<comment type="catalytic activity">
    <reaction evidence="1">
        <text>ATP + protein L-histidine = ADP + protein N-phospho-L-histidine.</text>
        <dbReference type="EC" id="2.7.13.3"/>
    </reaction>
</comment>
<feature type="domain" description="Histidine kinase" evidence="4">
    <location>
        <begin position="410"/>
        <end position="616"/>
    </location>
</feature>
<dbReference type="eggNOG" id="COG0642">
    <property type="taxonomic scope" value="Bacteria"/>
</dbReference>
<dbReference type="SUPFAM" id="SSF47384">
    <property type="entry name" value="Homodimeric domain of signal transducing histidine kinase"/>
    <property type="match status" value="1"/>
</dbReference>
<dbReference type="Pfam" id="PF07695">
    <property type="entry name" value="7TMR-DISM_7TM"/>
    <property type="match status" value="1"/>
</dbReference>
<name>Q30SK2_SULDN</name>